<dbReference type="Proteomes" id="UP000613582">
    <property type="component" value="Unassembled WGS sequence"/>
</dbReference>
<sequence length="92" mass="10204">MTALPTARLKMWDTTVIVLLPWLADPPPAPFSQTLRRKLGFSDTIAAQIDAQIPHDRSRWSMKSGAGLVAGPDSKGYICALREKMTLRPRSK</sequence>
<dbReference type="EMBL" id="BMGH01000001">
    <property type="protein sequence ID" value="GGD11599.1"/>
    <property type="molecule type" value="Genomic_DNA"/>
</dbReference>
<proteinExistence type="predicted"/>
<protein>
    <submittedName>
        <fullName evidence="1">Uncharacterized protein</fullName>
    </submittedName>
</protein>
<dbReference type="AlphaFoldDB" id="A0A8J2V4Q1"/>
<comment type="caution">
    <text evidence="1">The sequence shown here is derived from an EMBL/GenBank/DDBJ whole genome shotgun (WGS) entry which is preliminary data.</text>
</comment>
<organism evidence="1 2">
    <name type="scientific">Aquisalinus flavus</name>
    <dbReference type="NCBI Taxonomy" id="1526572"/>
    <lineage>
        <taxon>Bacteria</taxon>
        <taxon>Pseudomonadati</taxon>
        <taxon>Pseudomonadota</taxon>
        <taxon>Alphaproteobacteria</taxon>
        <taxon>Parvularculales</taxon>
        <taxon>Parvularculaceae</taxon>
        <taxon>Aquisalinus</taxon>
    </lineage>
</organism>
<name>A0A8J2V4Q1_9PROT</name>
<evidence type="ECO:0000313" key="2">
    <source>
        <dbReference type="Proteomes" id="UP000613582"/>
    </source>
</evidence>
<evidence type="ECO:0000313" key="1">
    <source>
        <dbReference type="EMBL" id="GGD11599.1"/>
    </source>
</evidence>
<reference evidence="1" key="2">
    <citation type="submission" date="2020-09" db="EMBL/GenBank/DDBJ databases">
        <authorList>
            <person name="Sun Q."/>
            <person name="Zhou Y."/>
        </authorList>
    </citation>
    <scope>NUCLEOTIDE SEQUENCE</scope>
    <source>
        <strain evidence="1">CGMCC 1.12921</strain>
    </source>
</reference>
<reference evidence="1" key="1">
    <citation type="journal article" date="2014" name="Int. J. Syst. Evol. Microbiol.">
        <title>Complete genome sequence of Corynebacterium casei LMG S-19264T (=DSM 44701T), isolated from a smear-ripened cheese.</title>
        <authorList>
            <consortium name="US DOE Joint Genome Institute (JGI-PGF)"/>
            <person name="Walter F."/>
            <person name="Albersmeier A."/>
            <person name="Kalinowski J."/>
            <person name="Ruckert C."/>
        </authorList>
    </citation>
    <scope>NUCLEOTIDE SEQUENCE</scope>
    <source>
        <strain evidence="1">CGMCC 1.12921</strain>
    </source>
</reference>
<gene>
    <name evidence="1" type="ORF">GCM10011342_20520</name>
</gene>
<accession>A0A8J2V4Q1</accession>
<keyword evidence="2" id="KW-1185">Reference proteome</keyword>